<comment type="caution">
    <text evidence="1">The sequence shown here is derived from an EMBL/GenBank/DDBJ whole genome shotgun (WGS) entry which is preliminary data.</text>
</comment>
<keyword evidence="2" id="KW-1185">Reference proteome</keyword>
<gene>
    <name evidence="1" type="ORF">L6452_02730</name>
</gene>
<protein>
    <submittedName>
        <fullName evidence="1">Uncharacterized protein</fullName>
    </submittedName>
</protein>
<sequence>MVAKQTRQAFPREAQWRASKPLELVHADLCGPISPSTMAGNRYFMLIVDDYSRYMWAFMIRSKDEAFETFKRFKAQVENESSLKLKALRTDRGGEFTSQQFVDFCKQEGIKRQLTAPYSPQQNGVVERRNRTILETTRSLLKTMNIPDTLWGEAVRHAVYILNRTPTKGVKDMTPYEGWKGRKPTIQHLKIFGCVGYVKKPANQSTKLGDRSITMVYMGVEPGSKAYRMINPRENKVVVTRDVVFEEKIKWNWVVAQNREPTMKPEWINVPIDYATEGSPSNPSPHSGGTSITSFGDNQNVSPSTYDHTPVRGFRSLSDVYARAQPAEVEQDELMFAGDEPKTYSEAACDRDWQDAMKKELEAIEKNHTWSLSILPRGHRAIGLKWVFKLKKDAAGNVTKHKARLVAKGYVQQKGVDFEEVFAPVARLETIRTLLALAAVDGWKVHHLDVKSAFLNGDLQEEVYVSQPDGFAIEGKEHMVYRLNKALYGLRQAPRAWNIRLDKTLKELGFQRCPQEQAVYKLQSSKMMLIVGVYVDDLIVTGTSEEQVAAFKKQMQKVFDMSDLGKLSYYLGIEVQQGRNNIMISQAGYARKILQESGMADCNPSKCPMEPNLSLTKDEKGVPVNATRYRRLIGSLRYLIHTRPDLGYPVGVVSRYMESPRESHLQVVKQILRYIKGTVNHGLVYRQGGNEELVGYSDSSHGMDRDDGKGTTRMAFYFSGNLITWCSQKQRTVALSSCESEFMAATSAACQALWLRSLLQDLISSEVKRVKLYVDNKSAIELMKNPVFHGRSKHIDTRYHFIRECVEKELICVEHISGEEQRADILTKALPRVKFTEMKNLLGVEELEGANQN</sequence>
<reference evidence="2" key="1">
    <citation type="journal article" date="2022" name="Mol. Ecol. Resour.">
        <title>The genomes of chicory, endive, great burdock and yacon provide insights into Asteraceae palaeo-polyploidization history and plant inulin production.</title>
        <authorList>
            <person name="Fan W."/>
            <person name="Wang S."/>
            <person name="Wang H."/>
            <person name="Wang A."/>
            <person name="Jiang F."/>
            <person name="Liu H."/>
            <person name="Zhao H."/>
            <person name="Xu D."/>
            <person name="Zhang Y."/>
        </authorList>
    </citation>
    <scope>NUCLEOTIDE SEQUENCE [LARGE SCALE GENOMIC DNA]</scope>
    <source>
        <strain evidence="2">cv. Niubang</strain>
    </source>
</reference>
<evidence type="ECO:0000313" key="1">
    <source>
        <dbReference type="EMBL" id="KAI3771565.1"/>
    </source>
</evidence>
<reference evidence="1 2" key="2">
    <citation type="journal article" date="2022" name="Mol. Ecol. Resour.">
        <title>The genomes of chicory, endive, great burdock and yacon provide insights into Asteraceae paleo-polyploidization history and plant inulin production.</title>
        <authorList>
            <person name="Fan W."/>
            <person name="Wang S."/>
            <person name="Wang H."/>
            <person name="Wang A."/>
            <person name="Jiang F."/>
            <person name="Liu H."/>
            <person name="Zhao H."/>
            <person name="Xu D."/>
            <person name="Zhang Y."/>
        </authorList>
    </citation>
    <scope>NUCLEOTIDE SEQUENCE [LARGE SCALE GENOMIC DNA]</scope>
    <source>
        <strain evidence="2">cv. Niubang</strain>
    </source>
</reference>
<accession>A0ACB9FL82</accession>
<organism evidence="1 2">
    <name type="scientific">Arctium lappa</name>
    <name type="common">Greater burdock</name>
    <name type="synonym">Lappa major</name>
    <dbReference type="NCBI Taxonomy" id="4217"/>
    <lineage>
        <taxon>Eukaryota</taxon>
        <taxon>Viridiplantae</taxon>
        <taxon>Streptophyta</taxon>
        <taxon>Embryophyta</taxon>
        <taxon>Tracheophyta</taxon>
        <taxon>Spermatophyta</taxon>
        <taxon>Magnoliopsida</taxon>
        <taxon>eudicotyledons</taxon>
        <taxon>Gunneridae</taxon>
        <taxon>Pentapetalae</taxon>
        <taxon>asterids</taxon>
        <taxon>campanulids</taxon>
        <taxon>Asterales</taxon>
        <taxon>Asteraceae</taxon>
        <taxon>Carduoideae</taxon>
        <taxon>Cardueae</taxon>
        <taxon>Arctiinae</taxon>
        <taxon>Arctium</taxon>
    </lineage>
</organism>
<evidence type="ECO:0000313" key="2">
    <source>
        <dbReference type="Proteomes" id="UP001055879"/>
    </source>
</evidence>
<dbReference type="EMBL" id="CM042047">
    <property type="protein sequence ID" value="KAI3771565.1"/>
    <property type="molecule type" value="Genomic_DNA"/>
</dbReference>
<proteinExistence type="predicted"/>
<name>A0ACB9FL82_ARCLA</name>
<dbReference type="Proteomes" id="UP001055879">
    <property type="component" value="Linkage Group LG01"/>
</dbReference>